<feature type="transmembrane region" description="Helical" evidence="8">
    <location>
        <begin position="48"/>
        <end position="67"/>
    </location>
</feature>
<evidence type="ECO:0000256" key="3">
    <source>
        <dbReference type="ARBA" id="ARBA00022475"/>
    </source>
</evidence>
<dbReference type="InterPro" id="IPR051800">
    <property type="entry name" value="PqiA-PqiB_transport"/>
</dbReference>
<dbReference type="PANTHER" id="PTHR30462">
    <property type="entry name" value="INTERMEMBRANE TRANSPORT PROTEIN PQIB-RELATED"/>
    <property type="match status" value="1"/>
</dbReference>
<comment type="similarity">
    <text evidence="2">Belongs to the PqiA family.</text>
</comment>
<keyword evidence="4" id="KW-0997">Cell inner membrane</keyword>
<reference evidence="10" key="1">
    <citation type="journal article" date="2020" name="Microbiol. Resour. Announc.">
        <title>Draft Genome Sequences of Thiorhodococcus mannitoliphagus and Thiorhodococcus minor, Purple Sulfur Photosynthetic Bacteria in the Gammaproteobacterial Family Chromatiaceae.</title>
        <authorList>
            <person name="Aviles F.A."/>
            <person name="Meyer T.E."/>
            <person name="Kyndt J.A."/>
        </authorList>
    </citation>
    <scope>NUCLEOTIDE SEQUENCE [LARGE SCALE GENOMIC DNA]</scope>
    <source>
        <strain evidence="10">DSM 18266</strain>
    </source>
</reference>
<dbReference type="AlphaFoldDB" id="A0A6P1DYU2"/>
<evidence type="ECO:0000256" key="4">
    <source>
        <dbReference type="ARBA" id="ARBA00022519"/>
    </source>
</evidence>
<dbReference type="NCBIfam" id="TIGR00155">
    <property type="entry name" value="pqiA_fam"/>
    <property type="match status" value="1"/>
</dbReference>
<comment type="subcellular location">
    <subcellularLocation>
        <location evidence="1">Cell inner membrane</location>
        <topology evidence="1">Multi-pass membrane protein</topology>
    </subcellularLocation>
</comment>
<accession>A0A6P1DYU2</accession>
<organism evidence="9 10">
    <name type="scientific">Thiorhodococcus mannitoliphagus</name>
    <dbReference type="NCBI Taxonomy" id="329406"/>
    <lineage>
        <taxon>Bacteria</taxon>
        <taxon>Pseudomonadati</taxon>
        <taxon>Pseudomonadota</taxon>
        <taxon>Gammaproteobacteria</taxon>
        <taxon>Chromatiales</taxon>
        <taxon>Chromatiaceae</taxon>
        <taxon>Thiorhodococcus</taxon>
    </lineage>
</organism>
<proteinExistence type="inferred from homology"/>
<keyword evidence="3" id="KW-1003">Cell membrane</keyword>
<feature type="transmembrane region" description="Helical" evidence="8">
    <location>
        <begin position="140"/>
        <end position="160"/>
    </location>
</feature>
<dbReference type="InterPro" id="IPR007498">
    <property type="entry name" value="PqiA-like"/>
</dbReference>
<feature type="transmembrane region" description="Helical" evidence="8">
    <location>
        <begin position="351"/>
        <end position="369"/>
    </location>
</feature>
<dbReference type="InterPro" id="IPR005219">
    <property type="entry name" value="PqiA-like_proteobact"/>
</dbReference>
<dbReference type="Proteomes" id="UP000471640">
    <property type="component" value="Unassembled WGS sequence"/>
</dbReference>
<keyword evidence="6 8" id="KW-1133">Transmembrane helix</keyword>
<evidence type="ECO:0000256" key="1">
    <source>
        <dbReference type="ARBA" id="ARBA00004429"/>
    </source>
</evidence>
<reference evidence="9 10" key="2">
    <citation type="submission" date="2020-02" db="EMBL/GenBank/DDBJ databases">
        <title>Genome sequences of Thiorhodococcus mannitoliphagus and Thiorhodococcus minor, purple sulfur photosynthetic bacteria in the gammaproteobacterial family, Chromatiaceae.</title>
        <authorList>
            <person name="Aviles F.A."/>
            <person name="Meyer T.E."/>
            <person name="Kyndt J.A."/>
        </authorList>
    </citation>
    <scope>NUCLEOTIDE SEQUENCE [LARGE SCALE GENOMIC DNA]</scope>
    <source>
        <strain evidence="9 10">DSM 18266</strain>
    </source>
</reference>
<evidence type="ECO:0000256" key="5">
    <source>
        <dbReference type="ARBA" id="ARBA00022692"/>
    </source>
</evidence>
<dbReference type="GO" id="GO:0005886">
    <property type="term" value="C:plasma membrane"/>
    <property type="evidence" value="ECO:0007669"/>
    <property type="project" value="UniProtKB-SubCell"/>
</dbReference>
<gene>
    <name evidence="9" type="ORF">G3480_18090</name>
</gene>
<protein>
    <submittedName>
        <fullName evidence="9">Paraquat-inducible protein A</fullName>
    </submittedName>
</protein>
<dbReference type="PANTHER" id="PTHR30462:SF3">
    <property type="entry name" value="INTERMEMBRANE TRANSPORT PROTEIN PQIA"/>
    <property type="match status" value="1"/>
</dbReference>
<evidence type="ECO:0000313" key="9">
    <source>
        <dbReference type="EMBL" id="NEX22191.1"/>
    </source>
</evidence>
<comment type="caution">
    <text evidence="9">The sequence shown here is derived from an EMBL/GenBank/DDBJ whole genome shotgun (WGS) entry which is preliminary data.</text>
</comment>
<dbReference type="RefSeq" id="WP_164655287.1">
    <property type="nucleotide sequence ID" value="NZ_JAAIJR010000087.1"/>
</dbReference>
<dbReference type="Pfam" id="PF04403">
    <property type="entry name" value="PqiA"/>
    <property type="match status" value="2"/>
</dbReference>
<evidence type="ECO:0000313" key="10">
    <source>
        <dbReference type="Proteomes" id="UP000471640"/>
    </source>
</evidence>
<feature type="transmembrane region" description="Helical" evidence="8">
    <location>
        <begin position="301"/>
        <end position="330"/>
    </location>
</feature>
<keyword evidence="10" id="KW-1185">Reference proteome</keyword>
<keyword evidence="7 8" id="KW-0472">Membrane</keyword>
<sequence>MYHDALTECLECGLLQRNPVLPPGGAAECSRCGSLLHRDRPDSLNRTLALTIAGMVLFVVANSFPFLSFEMQGQLTQTTLLTGVIDLYKAGNWFISGVVLFTSILAPGLQLSLLLVVLIPLRSERMPSWLPRVFRFVRTLTPWGMMDVFMLGILVSVVKLSEMATIVPGTSLFAFGVLILVLAGAQAALDPDLVWSRVPPLKDVSRPIRSGDGHLTCDVCELVMHPSSAIHDGRHLRCPRCTDVLHRRKPNSLQRTWALVLAAIVFYVPANLLPIMTVTSLGRSQSDTIYSGVVFLLTHGMWPLAIVVFVASIFVPLLKLLILVTLLLSVQFRCTWSPRDRTRLYRLTEAIGRWSMVDVYVVTILVALVRLGNLASVQAEVGAIFFCAVVIVTMVAAMSFDPRLIWDVLEREHVRAPDGSGSLTPGPGGQSV</sequence>
<dbReference type="EMBL" id="JAAIJR010000087">
    <property type="protein sequence ID" value="NEX22191.1"/>
    <property type="molecule type" value="Genomic_DNA"/>
</dbReference>
<keyword evidence="5 8" id="KW-0812">Transmembrane</keyword>
<name>A0A6P1DYU2_9GAMM</name>
<feature type="transmembrane region" description="Helical" evidence="8">
    <location>
        <begin position="381"/>
        <end position="400"/>
    </location>
</feature>
<evidence type="ECO:0000256" key="2">
    <source>
        <dbReference type="ARBA" id="ARBA00007555"/>
    </source>
</evidence>
<feature type="transmembrane region" description="Helical" evidence="8">
    <location>
        <begin position="166"/>
        <end position="189"/>
    </location>
</feature>
<evidence type="ECO:0000256" key="8">
    <source>
        <dbReference type="SAM" id="Phobius"/>
    </source>
</evidence>
<feature type="transmembrane region" description="Helical" evidence="8">
    <location>
        <begin position="257"/>
        <end position="281"/>
    </location>
</feature>
<evidence type="ECO:0000256" key="7">
    <source>
        <dbReference type="ARBA" id="ARBA00023136"/>
    </source>
</evidence>
<feature type="transmembrane region" description="Helical" evidence="8">
    <location>
        <begin position="93"/>
        <end position="119"/>
    </location>
</feature>
<evidence type="ECO:0000256" key="6">
    <source>
        <dbReference type="ARBA" id="ARBA00022989"/>
    </source>
</evidence>